<accession>A0A8T3ADY5</accession>
<proteinExistence type="predicted"/>
<sequence>MEDNRAAAALLSEVPVGEAAGIFVIEGVGAELEGVVAGEGDVGADTGATIGALGDGEGEERGDGDGAFFGEGVGMGGETGASLGGEVVGAAPGAWAKTAPIARESMREIRAIRAIFDSVERSSEE</sequence>
<keyword evidence="3" id="KW-1185">Reference proteome</keyword>
<evidence type="ECO:0000313" key="3">
    <source>
        <dbReference type="Proteomes" id="UP000829196"/>
    </source>
</evidence>
<name>A0A8T3ADY5_DENNO</name>
<protein>
    <submittedName>
        <fullName evidence="2">Uncharacterized protein</fullName>
    </submittedName>
</protein>
<feature type="region of interest" description="Disordered" evidence="1">
    <location>
        <begin position="47"/>
        <end position="73"/>
    </location>
</feature>
<evidence type="ECO:0000313" key="2">
    <source>
        <dbReference type="EMBL" id="KAI0494776.1"/>
    </source>
</evidence>
<comment type="caution">
    <text evidence="2">The sequence shown here is derived from an EMBL/GenBank/DDBJ whole genome shotgun (WGS) entry which is preliminary data.</text>
</comment>
<dbReference type="EMBL" id="JAGYWB010000017">
    <property type="protein sequence ID" value="KAI0494776.1"/>
    <property type="molecule type" value="Genomic_DNA"/>
</dbReference>
<evidence type="ECO:0000256" key="1">
    <source>
        <dbReference type="SAM" id="MobiDB-lite"/>
    </source>
</evidence>
<dbReference type="AlphaFoldDB" id="A0A8T3ADY5"/>
<organism evidence="2 3">
    <name type="scientific">Dendrobium nobile</name>
    <name type="common">Orchid</name>
    <dbReference type="NCBI Taxonomy" id="94219"/>
    <lineage>
        <taxon>Eukaryota</taxon>
        <taxon>Viridiplantae</taxon>
        <taxon>Streptophyta</taxon>
        <taxon>Embryophyta</taxon>
        <taxon>Tracheophyta</taxon>
        <taxon>Spermatophyta</taxon>
        <taxon>Magnoliopsida</taxon>
        <taxon>Liliopsida</taxon>
        <taxon>Asparagales</taxon>
        <taxon>Orchidaceae</taxon>
        <taxon>Epidendroideae</taxon>
        <taxon>Malaxideae</taxon>
        <taxon>Dendrobiinae</taxon>
        <taxon>Dendrobium</taxon>
    </lineage>
</organism>
<gene>
    <name evidence="2" type="ORF">KFK09_024919</name>
</gene>
<reference evidence="2" key="1">
    <citation type="journal article" date="2022" name="Front. Genet.">
        <title>Chromosome-Scale Assembly of the Dendrobium nobile Genome Provides Insights Into the Molecular Mechanism of the Biosynthesis of the Medicinal Active Ingredient of Dendrobium.</title>
        <authorList>
            <person name="Xu Q."/>
            <person name="Niu S.-C."/>
            <person name="Li K.-L."/>
            <person name="Zheng P.-J."/>
            <person name="Zhang X.-J."/>
            <person name="Jia Y."/>
            <person name="Liu Y."/>
            <person name="Niu Y.-X."/>
            <person name="Yu L.-H."/>
            <person name="Chen D.-F."/>
            <person name="Zhang G.-Q."/>
        </authorList>
    </citation>
    <scope>NUCLEOTIDE SEQUENCE</scope>
    <source>
        <tissue evidence="2">Leaf</tissue>
    </source>
</reference>
<dbReference type="Proteomes" id="UP000829196">
    <property type="component" value="Unassembled WGS sequence"/>
</dbReference>